<organism evidence="1">
    <name type="scientific">marine sediment metagenome</name>
    <dbReference type="NCBI Taxonomy" id="412755"/>
    <lineage>
        <taxon>unclassified sequences</taxon>
        <taxon>metagenomes</taxon>
        <taxon>ecological metagenomes</taxon>
    </lineage>
</organism>
<name>A0A0F9F8X0_9ZZZZ</name>
<sequence length="79" mass="9359">MNVGEWIRYDDPLGSGVVAIVTQARKGYPEWIQHKRNTGSCVQRHCLARIGRHHPMWRTRPQWLIEKRKLVMEMHNGIK</sequence>
<evidence type="ECO:0000313" key="1">
    <source>
        <dbReference type="EMBL" id="KKL53670.1"/>
    </source>
</evidence>
<gene>
    <name evidence="1" type="ORF">LCGC14_2273110</name>
</gene>
<reference evidence="1" key="1">
    <citation type="journal article" date="2015" name="Nature">
        <title>Complex archaea that bridge the gap between prokaryotes and eukaryotes.</title>
        <authorList>
            <person name="Spang A."/>
            <person name="Saw J.H."/>
            <person name="Jorgensen S.L."/>
            <person name="Zaremba-Niedzwiedzka K."/>
            <person name="Martijn J."/>
            <person name="Lind A.E."/>
            <person name="van Eijk R."/>
            <person name="Schleper C."/>
            <person name="Guy L."/>
            <person name="Ettema T.J."/>
        </authorList>
    </citation>
    <scope>NUCLEOTIDE SEQUENCE</scope>
</reference>
<comment type="caution">
    <text evidence="1">The sequence shown here is derived from an EMBL/GenBank/DDBJ whole genome shotgun (WGS) entry which is preliminary data.</text>
</comment>
<accession>A0A0F9F8X0</accession>
<dbReference type="EMBL" id="LAZR01031467">
    <property type="protein sequence ID" value="KKL53670.1"/>
    <property type="molecule type" value="Genomic_DNA"/>
</dbReference>
<dbReference type="AlphaFoldDB" id="A0A0F9F8X0"/>
<protein>
    <submittedName>
        <fullName evidence="1">Uncharacterized protein</fullName>
    </submittedName>
</protein>
<proteinExistence type="predicted"/>